<evidence type="ECO:0000313" key="8">
    <source>
        <dbReference type="EMBL" id="ELR12798.1"/>
    </source>
</evidence>
<dbReference type="InterPro" id="IPR030228">
    <property type="entry name" value="Gpn3"/>
</dbReference>
<organism evidence="8 9">
    <name type="scientific">Acanthamoeba castellanii (strain ATCC 30010 / Neff)</name>
    <dbReference type="NCBI Taxonomy" id="1257118"/>
    <lineage>
        <taxon>Eukaryota</taxon>
        <taxon>Amoebozoa</taxon>
        <taxon>Discosea</taxon>
        <taxon>Longamoebia</taxon>
        <taxon>Centramoebida</taxon>
        <taxon>Acanthamoebidae</taxon>
        <taxon>Acanthamoeba</taxon>
    </lineage>
</organism>
<evidence type="ECO:0000313" key="9">
    <source>
        <dbReference type="Proteomes" id="UP000011083"/>
    </source>
</evidence>
<dbReference type="KEGG" id="acan:ACA1_093440"/>
<dbReference type="Proteomes" id="UP000011083">
    <property type="component" value="Unassembled WGS sequence"/>
</dbReference>
<evidence type="ECO:0000256" key="4">
    <source>
        <dbReference type="ARBA" id="ARBA00022741"/>
    </source>
</evidence>
<sequence length="269" mass="30693">MGKHAQLVMGPAGSGKSTYCDIVRQHCENIGRTVHVVNLDPAAEVFKYPVSVDIRELITVDEIMEDMQYGPNGGLVFCMEYLIQNLDWLRDEVGDFEEDYLIIDCPGQIELFTHYPVMRVFASELQRMGYQVCAVYTLDSNFMSDSAKFISGMLMCLSVMYQMELPHINVLTKMDVYENTHGKQKHTDLEKFFDPDLPQLTEELNRDMGKKFYKLNAAIGSLLENDPMVSFIPLNIKDEDSIEVLLAHIDNAIQYGEDLEPKAPKDLEE</sequence>
<dbReference type="OrthoDB" id="5839at2759"/>
<comment type="function">
    <text evidence="1">Small GTPase required for proper localization of RNA polymerase II (RNAPII). May act at an RNAP assembly step prior to nuclear import.</text>
</comment>
<gene>
    <name evidence="8" type="ORF">ACA1_093440</name>
</gene>
<keyword evidence="6 7" id="KW-0342">GTP-binding</keyword>
<evidence type="ECO:0000256" key="6">
    <source>
        <dbReference type="ARBA" id="ARBA00023134"/>
    </source>
</evidence>
<dbReference type="EMBL" id="KB008103">
    <property type="protein sequence ID" value="ELR12798.1"/>
    <property type="molecule type" value="Genomic_DNA"/>
</dbReference>
<evidence type="ECO:0000256" key="5">
    <source>
        <dbReference type="ARBA" id="ARBA00022801"/>
    </source>
</evidence>
<dbReference type="PANTHER" id="PTHR21231">
    <property type="entry name" value="XPA-BINDING PROTEIN 1-RELATED"/>
    <property type="match status" value="1"/>
</dbReference>
<dbReference type="Gene3D" id="3.40.50.300">
    <property type="entry name" value="P-loop containing nucleotide triphosphate hydrolases"/>
    <property type="match status" value="1"/>
</dbReference>
<protein>
    <recommendedName>
        <fullName evidence="3 7">GPN-loop GTPase 3</fullName>
    </recommendedName>
</protein>
<keyword evidence="9" id="KW-1185">Reference proteome</keyword>
<dbReference type="AlphaFoldDB" id="L8GJ62"/>
<dbReference type="STRING" id="1257118.L8GJ62"/>
<dbReference type="CDD" id="cd17872">
    <property type="entry name" value="GPN3"/>
    <property type="match status" value="1"/>
</dbReference>
<dbReference type="GO" id="GO:0003924">
    <property type="term" value="F:GTPase activity"/>
    <property type="evidence" value="ECO:0007669"/>
    <property type="project" value="TreeGrafter"/>
</dbReference>
<keyword evidence="4 7" id="KW-0547">Nucleotide-binding</keyword>
<dbReference type="FunFam" id="3.40.50.300:FF:000616">
    <property type="entry name" value="GPN-loop GTPase 3"/>
    <property type="match status" value="1"/>
</dbReference>
<evidence type="ECO:0000256" key="1">
    <source>
        <dbReference type="ARBA" id="ARBA00002411"/>
    </source>
</evidence>
<comment type="function">
    <text evidence="7">Small GTPase required for proper nuclear import of RNA polymerase II and III (RNAPII and RNAPIII). May act at an RNAP assembly step prior to nuclear import.</text>
</comment>
<name>L8GJ62_ACACF</name>
<dbReference type="GeneID" id="14913129"/>
<reference evidence="8 9" key="1">
    <citation type="journal article" date="2013" name="Genome Biol.">
        <title>Genome of Acanthamoeba castellanii highlights extensive lateral gene transfer and early evolution of tyrosine kinase signaling.</title>
        <authorList>
            <person name="Clarke M."/>
            <person name="Lohan A.J."/>
            <person name="Liu B."/>
            <person name="Lagkouvardos I."/>
            <person name="Roy S."/>
            <person name="Zafar N."/>
            <person name="Bertelli C."/>
            <person name="Schilde C."/>
            <person name="Kianianmomeni A."/>
            <person name="Burglin T.R."/>
            <person name="Frech C."/>
            <person name="Turcotte B."/>
            <person name="Kopec K.O."/>
            <person name="Synnott J.M."/>
            <person name="Choo C."/>
            <person name="Paponov I."/>
            <person name="Finkler A."/>
            <person name="Soon Heng Tan C."/>
            <person name="Hutchins A.P."/>
            <person name="Weinmeier T."/>
            <person name="Rattei T."/>
            <person name="Chu J.S."/>
            <person name="Gimenez G."/>
            <person name="Irimia M."/>
            <person name="Rigden D.J."/>
            <person name="Fitzpatrick D.A."/>
            <person name="Lorenzo-Morales J."/>
            <person name="Bateman A."/>
            <person name="Chiu C.H."/>
            <person name="Tang P."/>
            <person name="Hegemann P."/>
            <person name="Fromm H."/>
            <person name="Raoult D."/>
            <person name="Greub G."/>
            <person name="Miranda-Saavedra D."/>
            <person name="Chen N."/>
            <person name="Nash P."/>
            <person name="Ginger M.L."/>
            <person name="Horn M."/>
            <person name="Schaap P."/>
            <person name="Caler L."/>
            <person name="Loftus B."/>
        </authorList>
    </citation>
    <scope>NUCLEOTIDE SEQUENCE [LARGE SCALE GENOMIC DNA]</scope>
    <source>
        <strain evidence="8 9">Neff</strain>
    </source>
</reference>
<dbReference type="Pfam" id="PF03029">
    <property type="entry name" value="ATP_bind_1"/>
    <property type="match status" value="1"/>
</dbReference>
<keyword evidence="5 7" id="KW-0378">Hydrolase</keyword>
<dbReference type="InterPro" id="IPR027417">
    <property type="entry name" value="P-loop_NTPase"/>
</dbReference>
<dbReference type="GO" id="GO:0005525">
    <property type="term" value="F:GTP binding"/>
    <property type="evidence" value="ECO:0007669"/>
    <property type="project" value="UniProtKB-KW"/>
</dbReference>
<evidence type="ECO:0000256" key="2">
    <source>
        <dbReference type="ARBA" id="ARBA00005290"/>
    </source>
</evidence>
<evidence type="ECO:0000256" key="7">
    <source>
        <dbReference type="RuleBase" id="RU365059"/>
    </source>
</evidence>
<dbReference type="SUPFAM" id="SSF52540">
    <property type="entry name" value="P-loop containing nucleoside triphosphate hydrolases"/>
    <property type="match status" value="1"/>
</dbReference>
<dbReference type="InterPro" id="IPR004130">
    <property type="entry name" value="Gpn"/>
</dbReference>
<dbReference type="OMA" id="LYTHMTV"/>
<dbReference type="PANTHER" id="PTHR21231:SF7">
    <property type="entry name" value="GPN-LOOP GTPASE 3"/>
    <property type="match status" value="1"/>
</dbReference>
<dbReference type="RefSeq" id="XP_004334811.1">
    <property type="nucleotide sequence ID" value="XM_004334763.1"/>
</dbReference>
<comment type="similarity">
    <text evidence="2 7">Belongs to the GPN-loop GTPase family.</text>
</comment>
<proteinExistence type="inferred from homology"/>
<comment type="subunit">
    <text evidence="7">Binds to RNA polymerase II (RNAPII).</text>
</comment>
<dbReference type="VEuPathDB" id="AmoebaDB:ACA1_093440"/>
<evidence type="ECO:0000256" key="3">
    <source>
        <dbReference type="ARBA" id="ARBA00014587"/>
    </source>
</evidence>
<accession>L8GJ62</accession>